<feature type="domain" description="Winged helix DNA-binding" evidence="1">
    <location>
        <begin position="20"/>
        <end position="105"/>
    </location>
</feature>
<gene>
    <name evidence="2" type="ORF">ACFQ4G_09915</name>
</gene>
<dbReference type="InterPro" id="IPR027395">
    <property type="entry name" value="WH_DNA-bd_dom"/>
</dbReference>
<comment type="caution">
    <text evidence="2">The sequence shown here is derived from an EMBL/GenBank/DDBJ whole genome shotgun (WGS) entry which is preliminary data.</text>
</comment>
<dbReference type="Gene3D" id="1.10.10.10">
    <property type="entry name" value="Winged helix-like DNA-binding domain superfamily/Winged helix DNA-binding domain"/>
    <property type="match status" value="1"/>
</dbReference>
<keyword evidence="3" id="KW-1185">Reference proteome</keyword>
<dbReference type="InterPro" id="IPR036388">
    <property type="entry name" value="WH-like_DNA-bd_sf"/>
</dbReference>
<dbReference type="RefSeq" id="WP_238202269.1">
    <property type="nucleotide sequence ID" value="NZ_JBHTND010000011.1"/>
</dbReference>
<dbReference type="PANTHER" id="PTHR37318">
    <property type="entry name" value="BSL7504 PROTEIN"/>
    <property type="match status" value="1"/>
</dbReference>
<dbReference type="SUPFAM" id="SSF46785">
    <property type="entry name" value="Winged helix' DNA-binding domain"/>
    <property type="match status" value="1"/>
</dbReference>
<sequence length="127" mass="13359">MSEAPFAYDGLDRVIHEKARLGLLTSLMTAPKGLAFGDLKQLCGLTDGNLSRHLQVLQEAGLVEIRKGQVSGNGLGGARPLTTCHLTPAGRQRFLDYLAVLEQVVRDAASAAASADTAIPPLVARPA</sequence>
<dbReference type="InterPro" id="IPR011991">
    <property type="entry name" value="ArsR-like_HTH"/>
</dbReference>
<protein>
    <submittedName>
        <fullName evidence="2">Transcriptional regulator</fullName>
    </submittedName>
</protein>
<name>A0ABW3WZE0_9HYPH</name>
<accession>A0ABW3WZE0</accession>
<dbReference type="Proteomes" id="UP001597176">
    <property type="component" value="Unassembled WGS sequence"/>
</dbReference>
<dbReference type="EMBL" id="JBHTND010000011">
    <property type="protein sequence ID" value="MFD1301900.1"/>
    <property type="molecule type" value="Genomic_DNA"/>
</dbReference>
<evidence type="ECO:0000313" key="3">
    <source>
        <dbReference type="Proteomes" id="UP001597176"/>
    </source>
</evidence>
<dbReference type="Pfam" id="PF13601">
    <property type="entry name" value="HTH_34"/>
    <property type="match status" value="1"/>
</dbReference>
<dbReference type="PANTHER" id="PTHR37318:SF1">
    <property type="entry name" value="BSL7504 PROTEIN"/>
    <property type="match status" value="1"/>
</dbReference>
<proteinExistence type="predicted"/>
<dbReference type="CDD" id="cd00090">
    <property type="entry name" value="HTH_ARSR"/>
    <property type="match status" value="1"/>
</dbReference>
<evidence type="ECO:0000313" key="2">
    <source>
        <dbReference type="EMBL" id="MFD1301900.1"/>
    </source>
</evidence>
<organism evidence="2 3">
    <name type="scientific">Methylobacterium marchantiae</name>
    <dbReference type="NCBI Taxonomy" id="600331"/>
    <lineage>
        <taxon>Bacteria</taxon>
        <taxon>Pseudomonadati</taxon>
        <taxon>Pseudomonadota</taxon>
        <taxon>Alphaproteobacteria</taxon>
        <taxon>Hyphomicrobiales</taxon>
        <taxon>Methylobacteriaceae</taxon>
        <taxon>Methylobacterium</taxon>
    </lineage>
</organism>
<dbReference type="InterPro" id="IPR036390">
    <property type="entry name" value="WH_DNA-bd_sf"/>
</dbReference>
<reference evidence="3" key="1">
    <citation type="journal article" date="2019" name="Int. J. Syst. Evol. Microbiol.">
        <title>The Global Catalogue of Microorganisms (GCM) 10K type strain sequencing project: providing services to taxonomists for standard genome sequencing and annotation.</title>
        <authorList>
            <consortium name="The Broad Institute Genomics Platform"/>
            <consortium name="The Broad Institute Genome Sequencing Center for Infectious Disease"/>
            <person name="Wu L."/>
            <person name="Ma J."/>
        </authorList>
    </citation>
    <scope>NUCLEOTIDE SEQUENCE [LARGE SCALE GENOMIC DNA]</scope>
    <source>
        <strain evidence="3">CCUG 56108</strain>
    </source>
</reference>
<evidence type="ECO:0000259" key="1">
    <source>
        <dbReference type="Pfam" id="PF13601"/>
    </source>
</evidence>